<evidence type="ECO:0000313" key="2">
    <source>
        <dbReference type="Proteomes" id="UP001456344"/>
    </source>
</evidence>
<gene>
    <name evidence="1" type="ORF">LCL61_10325</name>
</gene>
<dbReference type="EMBL" id="CP150484">
    <property type="protein sequence ID" value="WYW15952.1"/>
    <property type="molecule type" value="Genomic_DNA"/>
</dbReference>
<reference evidence="1" key="1">
    <citation type="submission" date="2023-10" db="EMBL/GenBank/DDBJ databases">
        <title>Whole genome sequencing of actinobacterial strain Amycolatopsis sp. (BCA-696) identifies the underlying plant growth-promoting genes.</title>
        <authorList>
            <person name="Gandham P."/>
            <person name="Vadla N."/>
            <person name="Saji A."/>
            <person name="Srinivas V."/>
            <person name="Ruperao P."/>
            <person name="Selvanayagam S."/>
            <person name="Saxena R.K."/>
            <person name="Rathore A."/>
            <person name="Gopalakrishnan S."/>
            <person name="Thakur V."/>
        </authorList>
    </citation>
    <scope>NUCLEOTIDE SEQUENCE</scope>
    <source>
        <strain evidence="1">BCA-696</strain>
    </source>
</reference>
<sequence>MRLLKTLLREARRLQKTLLLRETRLRLPPRILPSRGDGAILAPFPADQHRRPQAGQRHPDPGHPEPVVAERLGPGLGGGLHLVVSVLVDGAATLGAFADVAGAHDPATAFDDIRILTGEQQGDDQETDTDDQNENPALHVLHILPSV</sequence>
<name>A0ACD5B9M6_9PSEU</name>
<organism evidence="1 2">
    <name type="scientific">Amycolatopsis coloradensis</name>
    <dbReference type="NCBI Taxonomy" id="76021"/>
    <lineage>
        <taxon>Bacteria</taxon>
        <taxon>Bacillati</taxon>
        <taxon>Actinomycetota</taxon>
        <taxon>Actinomycetes</taxon>
        <taxon>Pseudonocardiales</taxon>
        <taxon>Pseudonocardiaceae</taxon>
        <taxon>Amycolatopsis</taxon>
    </lineage>
</organism>
<accession>A0ACD5B9M6</accession>
<protein>
    <submittedName>
        <fullName evidence="1">Uncharacterized protein</fullName>
    </submittedName>
</protein>
<dbReference type="Proteomes" id="UP001456344">
    <property type="component" value="Chromosome"/>
</dbReference>
<keyword evidence="2" id="KW-1185">Reference proteome</keyword>
<proteinExistence type="predicted"/>
<evidence type="ECO:0000313" key="1">
    <source>
        <dbReference type="EMBL" id="WYW15952.1"/>
    </source>
</evidence>